<keyword evidence="9" id="KW-0406">Ion transport</keyword>
<comment type="subcellular location">
    <subcellularLocation>
        <location evidence="1">Cell outer membrane</location>
        <topology evidence="1">Multi-pass membrane protein</topology>
    </subcellularLocation>
</comment>
<comment type="similarity">
    <text evidence="2">Belongs to the TonB-dependent receptor family.</text>
</comment>
<feature type="domain" description="TonB-dependent receptor plug" evidence="14">
    <location>
        <begin position="75"/>
        <end position="176"/>
    </location>
</feature>
<evidence type="ECO:0000259" key="13">
    <source>
        <dbReference type="Pfam" id="PF00593"/>
    </source>
</evidence>
<dbReference type="AlphaFoldDB" id="A0A0F9U2G5"/>
<dbReference type="Pfam" id="PF07715">
    <property type="entry name" value="Plug"/>
    <property type="match status" value="1"/>
</dbReference>
<evidence type="ECO:0000256" key="12">
    <source>
        <dbReference type="ARBA" id="ARBA00023237"/>
    </source>
</evidence>
<evidence type="ECO:0000256" key="2">
    <source>
        <dbReference type="ARBA" id="ARBA00009810"/>
    </source>
</evidence>
<dbReference type="InterPro" id="IPR010105">
    <property type="entry name" value="TonB_sidphr_rcpt"/>
</dbReference>
<dbReference type="PANTHER" id="PTHR32552">
    <property type="entry name" value="FERRICHROME IRON RECEPTOR-RELATED"/>
    <property type="match status" value="1"/>
</dbReference>
<evidence type="ECO:0000256" key="1">
    <source>
        <dbReference type="ARBA" id="ARBA00004571"/>
    </source>
</evidence>
<keyword evidence="5" id="KW-0410">Iron transport</keyword>
<keyword evidence="6" id="KW-0812">Transmembrane</keyword>
<evidence type="ECO:0000256" key="9">
    <source>
        <dbReference type="ARBA" id="ARBA00023065"/>
    </source>
</evidence>
<feature type="domain" description="TonB-dependent receptor-like beta-barrel" evidence="13">
    <location>
        <begin position="281"/>
        <end position="680"/>
    </location>
</feature>
<proteinExistence type="inferred from homology"/>
<dbReference type="Gene3D" id="2.170.130.10">
    <property type="entry name" value="TonB-dependent receptor, plug domain"/>
    <property type="match status" value="1"/>
</dbReference>
<evidence type="ECO:0000256" key="6">
    <source>
        <dbReference type="ARBA" id="ARBA00022692"/>
    </source>
</evidence>
<dbReference type="InterPro" id="IPR012910">
    <property type="entry name" value="Plug_dom"/>
</dbReference>
<keyword evidence="7" id="KW-0732">Signal</keyword>
<evidence type="ECO:0000256" key="5">
    <source>
        <dbReference type="ARBA" id="ARBA00022496"/>
    </source>
</evidence>
<evidence type="ECO:0000259" key="14">
    <source>
        <dbReference type="Pfam" id="PF07715"/>
    </source>
</evidence>
<name>A0A0F9U2G5_9ZZZZ</name>
<evidence type="ECO:0000256" key="7">
    <source>
        <dbReference type="ARBA" id="ARBA00022729"/>
    </source>
</evidence>
<dbReference type="Gene3D" id="2.40.170.20">
    <property type="entry name" value="TonB-dependent receptor, beta-barrel domain"/>
    <property type="match status" value="1"/>
</dbReference>
<dbReference type="InterPro" id="IPR039426">
    <property type="entry name" value="TonB-dep_rcpt-like"/>
</dbReference>
<reference evidence="15" key="1">
    <citation type="journal article" date="2015" name="Nature">
        <title>Complex archaea that bridge the gap between prokaryotes and eukaryotes.</title>
        <authorList>
            <person name="Spang A."/>
            <person name="Saw J.H."/>
            <person name="Jorgensen S.L."/>
            <person name="Zaremba-Niedzwiedzka K."/>
            <person name="Martijn J."/>
            <person name="Lind A.E."/>
            <person name="van Eijk R."/>
            <person name="Schleper C."/>
            <person name="Guy L."/>
            <person name="Ettema T.J."/>
        </authorList>
    </citation>
    <scope>NUCLEOTIDE SEQUENCE</scope>
</reference>
<dbReference type="PROSITE" id="PS52016">
    <property type="entry name" value="TONB_DEPENDENT_REC_3"/>
    <property type="match status" value="1"/>
</dbReference>
<sequence>MANRYSLQRKPLSHLISIALMAVSTSSYAAENGAGVQLPSIVVEDSTLIQPQSSEETGEYKISESRASTKLNMSVKDTPQSISVMTRQQMDDFELVTLNDALNLTPAVNVEQSETDRTYYTSRGFSVTNFQVDGLAIPSSFDYPVVSGDVDTASYDRIEVLRGANGLMAGSGNPAATVNYIRKRPTTDFQASVKGTVGSWDRYRGEADVSGSLNEDGTVRGRFVAAYEDKNSYLDRYSKDREVFYGVLDFQLSDSTKLTVGHNYQMDNPNAVLWGSLPLAYSNGNSVDYKASASTSPDWTYWSNRTNDTFVELQSHFSNGWQTTAQASRVNTQSRSSLFYISGNPDVATGSGLFASTGEYDIDTTSYIADVYASGPFTLAGREHELVFGGQWAKSDSDYSGIAGPKSAVTLDQALSGSRAKPQFGEHVDQGAIDASQRSVYSSARLNFTDNLNFIIGTRFLDYEMADTTYGIDEKRAANEWIPYFGAVYSLTDSLNAYASYTEIFQPQSKADINNKLLDPADGQTYEIGLKMDLNDKRALASVSLFQTQQNNVAEIAGVTSSLQNYYSAEDGVTSNGIELDLSGEVAQGLQLMGGYTYVQVEDADGERTKRYLPKQSFKLASTYQLQSMPKLKIGTNVKWQTEIEDSATEVKQGAYAVWGAMASYQLSPKLKTTLNIDNILNKQYFNSFYGGYGQSYYAPTRSATVSMKYDF</sequence>
<organism evidence="15">
    <name type="scientific">marine sediment metagenome</name>
    <dbReference type="NCBI Taxonomy" id="412755"/>
    <lineage>
        <taxon>unclassified sequences</taxon>
        <taxon>metagenomes</taxon>
        <taxon>ecological metagenomes</taxon>
    </lineage>
</organism>
<dbReference type="InterPro" id="IPR000531">
    <property type="entry name" value="Beta-barrel_TonB"/>
</dbReference>
<evidence type="ECO:0000256" key="3">
    <source>
        <dbReference type="ARBA" id="ARBA00022448"/>
    </source>
</evidence>
<dbReference type="InterPro" id="IPR037066">
    <property type="entry name" value="Plug_dom_sf"/>
</dbReference>
<keyword evidence="8" id="KW-0408">Iron</keyword>
<dbReference type="EMBL" id="LAZR01000881">
    <property type="protein sequence ID" value="KKN55526.1"/>
    <property type="molecule type" value="Genomic_DNA"/>
</dbReference>
<dbReference type="GO" id="GO:0038023">
    <property type="term" value="F:signaling receptor activity"/>
    <property type="evidence" value="ECO:0007669"/>
    <property type="project" value="InterPro"/>
</dbReference>
<dbReference type="GO" id="GO:0009279">
    <property type="term" value="C:cell outer membrane"/>
    <property type="evidence" value="ECO:0007669"/>
    <property type="project" value="UniProtKB-SubCell"/>
</dbReference>
<keyword evidence="12" id="KW-0998">Cell outer membrane</keyword>
<dbReference type="CDD" id="cd01347">
    <property type="entry name" value="ligand_gated_channel"/>
    <property type="match status" value="1"/>
</dbReference>
<dbReference type="GO" id="GO:0015344">
    <property type="term" value="F:siderophore uptake transmembrane transporter activity"/>
    <property type="evidence" value="ECO:0007669"/>
    <property type="project" value="TreeGrafter"/>
</dbReference>
<evidence type="ECO:0000256" key="4">
    <source>
        <dbReference type="ARBA" id="ARBA00022452"/>
    </source>
</evidence>
<protein>
    <recommendedName>
        <fullName evidence="16">TonB-dependent siderophore receptor</fullName>
    </recommendedName>
</protein>
<keyword evidence="4" id="KW-1134">Transmembrane beta strand</keyword>
<dbReference type="NCBIfam" id="TIGR01783">
    <property type="entry name" value="TonB-siderophor"/>
    <property type="match status" value="1"/>
</dbReference>
<dbReference type="GO" id="GO:0015891">
    <property type="term" value="P:siderophore transport"/>
    <property type="evidence" value="ECO:0007669"/>
    <property type="project" value="InterPro"/>
</dbReference>
<dbReference type="Pfam" id="PF00593">
    <property type="entry name" value="TonB_dep_Rec_b-barrel"/>
    <property type="match status" value="1"/>
</dbReference>
<dbReference type="InterPro" id="IPR036942">
    <property type="entry name" value="Beta-barrel_TonB_sf"/>
</dbReference>
<dbReference type="SUPFAM" id="SSF56935">
    <property type="entry name" value="Porins"/>
    <property type="match status" value="1"/>
</dbReference>
<evidence type="ECO:0000256" key="11">
    <source>
        <dbReference type="ARBA" id="ARBA00023136"/>
    </source>
</evidence>
<keyword evidence="3" id="KW-0813">Transport</keyword>
<gene>
    <name evidence="15" type="ORF">LCGC14_0581450</name>
</gene>
<evidence type="ECO:0000256" key="10">
    <source>
        <dbReference type="ARBA" id="ARBA00023077"/>
    </source>
</evidence>
<keyword evidence="10" id="KW-0798">TonB box</keyword>
<evidence type="ECO:0000313" key="15">
    <source>
        <dbReference type="EMBL" id="KKN55526.1"/>
    </source>
</evidence>
<comment type="caution">
    <text evidence="15">The sequence shown here is derived from an EMBL/GenBank/DDBJ whole genome shotgun (WGS) entry which is preliminary data.</text>
</comment>
<accession>A0A0F9U2G5</accession>
<dbReference type="PANTHER" id="PTHR32552:SF74">
    <property type="entry name" value="HYDROXAMATE SIDEROPHORE RECEPTOR FHUE"/>
    <property type="match status" value="1"/>
</dbReference>
<evidence type="ECO:0008006" key="16">
    <source>
        <dbReference type="Google" id="ProtNLM"/>
    </source>
</evidence>
<dbReference type="FunFam" id="2.170.130.10:FF:000010">
    <property type="entry name" value="Ferripyoverdine receptor"/>
    <property type="match status" value="1"/>
</dbReference>
<keyword evidence="11" id="KW-0472">Membrane</keyword>
<evidence type="ECO:0000256" key="8">
    <source>
        <dbReference type="ARBA" id="ARBA00023004"/>
    </source>
</evidence>